<evidence type="ECO:0000256" key="9">
    <source>
        <dbReference type="SAM" id="Coils"/>
    </source>
</evidence>
<feature type="compositionally biased region" description="Low complexity" evidence="10">
    <location>
        <begin position="1"/>
        <end position="14"/>
    </location>
</feature>
<keyword evidence="7" id="KW-0804">Transcription</keyword>
<keyword evidence="9" id="KW-0175">Coiled coil</keyword>
<evidence type="ECO:0000259" key="11">
    <source>
        <dbReference type="PROSITE" id="PS50888"/>
    </source>
</evidence>
<evidence type="ECO:0000313" key="13">
    <source>
        <dbReference type="RefSeq" id="XP_012696640.2"/>
    </source>
</evidence>
<sequence>MSSRVLLRQQLMREQAQEQERREAQQQASAAQLRSSDSSPAISVTVPPSAARPPPAQVPVEVFKVQTHLENPTKYHIQQAQRQQVKHYLSTTLGTKVATQTLGVSPVLQSSSAPEMAPSASSCPNSPMALLNLGSNKEEIDDVIDDIISLESSFNDDIMSLIDCGLQLPNTLPGNLLDIYSSPGMATPTITVSNSCPADLDNIKRELSDTEVKAFVKERQKKDNHNLIERRRRFNINDRIKELGALMPKSSDPEMRWNKGTILKCSVDYIRKLQKEQQRAKEVELRQKKLEHANQALVLRIQELEMQARVHGVPSSSNASLLAQQPQQAQQQQQQQQQQGVQLGGDPQASRSDLHSQTLLSLDVGSMAQASSSFLSPPPSGSPVGVTISSSLDLGTLSFAELDDPTGTSLYPDVGLADILMDEDCGLGPAQSSTDPLFSISPGASENSSRRNSFSMEEDL</sequence>
<dbReference type="GO" id="GO:0005737">
    <property type="term" value="C:cytoplasm"/>
    <property type="evidence" value="ECO:0007669"/>
    <property type="project" value="UniProtKB-SubCell"/>
</dbReference>
<name>A0A6P3WEM9_CLUHA</name>
<dbReference type="KEGG" id="char:105912251"/>
<dbReference type="CDD" id="cd18926">
    <property type="entry name" value="bHLHzip_MITF"/>
    <property type="match status" value="1"/>
</dbReference>
<evidence type="ECO:0000256" key="10">
    <source>
        <dbReference type="SAM" id="MobiDB-lite"/>
    </source>
</evidence>
<keyword evidence="6" id="KW-0010">Activator</keyword>
<dbReference type="CTD" id="564996"/>
<evidence type="ECO:0000256" key="1">
    <source>
        <dbReference type="ARBA" id="ARBA00004123"/>
    </source>
</evidence>
<evidence type="ECO:0000256" key="6">
    <source>
        <dbReference type="ARBA" id="ARBA00023159"/>
    </source>
</evidence>
<comment type="subcellular location">
    <subcellularLocation>
        <location evidence="2">Cytoplasm</location>
    </subcellularLocation>
    <subcellularLocation>
        <location evidence="1">Nucleus</location>
    </subcellularLocation>
</comment>
<evidence type="ECO:0000256" key="4">
    <source>
        <dbReference type="ARBA" id="ARBA00023015"/>
    </source>
</evidence>
<protein>
    <submittedName>
        <fullName evidence="13 14">Transcription factor E3</fullName>
    </submittedName>
</protein>
<dbReference type="SUPFAM" id="SSF47459">
    <property type="entry name" value="HLH, helix-loop-helix DNA-binding domain"/>
    <property type="match status" value="1"/>
</dbReference>
<dbReference type="OrthoDB" id="6242697at2759"/>
<keyword evidence="8" id="KW-0539">Nucleus</keyword>
<dbReference type="GO" id="GO:0005634">
    <property type="term" value="C:nucleus"/>
    <property type="evidence" value="ECO:0007669"/>
    <property type="project" value="UniProtKB-SubCell"/>
</dbReference>
<dbReference type="Pfam" id="PF11851">
    <property type="entry name" value="DUF3371"/>
    <property type="match status" value="1"/>
</dbReference>
<dbReference type="InterPro" id="IPR031867">
    <property type="entry name" value="MiT/TFE_N"/>
</dbReference>
<evidence type="ECO:0000256" key="7">
    <source>
        <dbReference type="ARBA" id="ARBA00023163"/>
    </source>
</evidence>
<dbReference type="Gene3D" id="4.10.280.10">
    <property type="entry name" value="Helix-loop-helix DNA-binding domain"/>
    <property type="match status" value="1"/>
</dbReference>
<dbReference type="GeneID" id="105912251"/>
<dbReference type="SMART" id="SM00353">
    <property type="entry name" value="HLH"/>
    <property type="match status" value="1"/>
</dbReference>
<feature type="coiled-coil region" evidence="9">
    <location>
        <begin position="273"/>
        <end position="307"/>
    </location>
</feature>
<evidence type="ECO:0000256" key="8">
    <source>
        <dbReference type="ARBA" id="ARBA00023242"/>
    </source>
</evidence>
<feature type="compositionally biased region" description="Basic and acidic residues" evidence="10">
    <location>
        <begin position="15"/>
        <end position="24"/>
    </location>
</feature>
<reference evidence="13 14" key="1">
    <citation type="submission" date="2025-04" db="UniProtKB">
        <authorList>
            <consortium name="RefSeq"/>
        </authorList>
    </citation>
    <scope>IDENTIFICATION</scope>
</reference>
<dbReference type="Pfam" id="PF15951">
    <property type="entry name" value="MITF_TFEB_C_3_N"/>
    <property type="match status" value="1"/>
</dbReference>
<feature type="region of interest" description="Disordered" evidence="10">
    <location>
        <begin position="310"/>
        <end position="353"/>
    </location>
</feature>
<dbReference type="Proteomes" id="UP000515152">
    <property type="component" value="Chromosome 5"/>
</dbReference>
<feature type="region of interest" description="Disordered" evidence="10">
    <location>
        <begin position="424"/>
        <end position="460"/>
    </location>
</feature>
<dbReference type="InterPro" id="IPR036638">
    <property type="entry name" value="HLH_DNA-bd_sf"/>
</dbReference>
<feature type="region of interest" description="Disordered" evidence="10">
    <location>
        <begin position="1"/>
        <end position="55"/>
    </location>
</feature>
<evidence type="ECO:0000256" key="2">
    <source>
        <dbReference type="ARBA" id="ARBA00004496"/>
    </source>
</evidence>
<dbReference type="AlphaFoldDB" id="A0A6P3WEM9"/>
<dbReference type="FunFam" id="4.10.280.10:FF:000003">
    <property type="entry name" value="microphthalmia-associated transcription factor isoform X1"/>
    <property type="match status" value="1"/>
</dbReference>
<dbReference type="GO" id="GO:0000981">
    <property type="term" value="F:DNA-binding transcription factor activity, RNA polymerase II-specific"/>
    <property type="evidence" value="ECO:0007669"/>
    <property type="project" value="TreeGrafter"/>
</dbReference>
<comment type="similarity">
    <text evidence="3">Belongs to the MiT/TFE family.</text>
</comment>
<proteinExistence type="inferred from homology"/>
<dbReference type="GO" id="GO:0046983">
    <property type="term" value="F:protein dimerization activity"/>
    <property type="evidence" value="ECO:0007669"/>
    <property type="project" value="InterPro"/>
</dbReference>
<feature type="compositionally biased region" description="Low complexity" evidence="10">
    <location>
        <begin position="323"/>
        <end position="339"/>
    </location>
</feature>
<evidence type="ECO:0000313" key="12">
    <source>
        <dbReference type="Proteomes" id="UP000515152"/>
    </source>
</evidence>
<evidence type="ECO:0000313" key="14">
    <source>
        <dbReference type="RefSeq" id="XP_031423221.1"/>
    </source>
</evidence>
<accession>A0A6P3WEM9</accession>
<dbReference type="PANTHER" id="PTHR45776:SF3">
    <property type="entry name" value="TRANSCRIPTION FACTOR E3"/>
    <property type="match status" value="1"/>
</dbReference>
<dbReference type="RefSeq" id="XP_031423221.1">
    <property type="nucleotide sequence ID" value="XM_031567361.2"/>
</dbReference>
<keyword evidence="5" id="KW-0238">DNA-binding</keyword>
<dbReference type="RefSeq" id="XP_012696640.2">
    <property type="nucleotide sequence ID" value="XM_012841186.3"/>
</dbReference>
<organism evidence="12 13">
    <name type="scientific">Clupea harengus</name>
    <name type="common">Atlantic herring</name>
    <dbReference type="NCBI Taxonomy" id="7950"/>
    <lineage>
        <taxon>Eukaryota</taxon>
        <taxon>Metazoa</taxon>
        <taxon>Chordata</taxon>
        <taxon>Craniata</taxon>
        <taxon>Vertebrata</taxon>
        <taxon>Euteleostomi</taxon>
        <taxon>Actinopterygii</taxon>
        <taxon>Neopterygii</taxon>
        <taxon>Teleostei</taxon>
        <taxon>Clupei</taxon>
        <taxon>Clupeiformes</taxon>
        <taxon>Clupeoidei</taxon>
        <taxon>Clupeidae</taxon>
        <taxon>Clupea</taxon>
    </lineage>
</organism>
<keyword evidence="4" id="KW-0805">Transcription regulation</keyword>
<evidence type="ECO:0000256" key="5">
    <source>
        <dbReference type="ARBA" id="ARBA00023125"/>
    </source>
</evidence>
<dbReference type="InterPro" id="IPR021802">
    <property type="entry name" value="MiT/TFE_C"/>
</dbReference>
<feature type="domain" description="BHLH" evidence="11">
    <location>
        <begin position="220"/>
        <end position="273"/>
    </location>
</feature>
<dbReference type="Pfam" id="PF00010">
    <property type="entry name" value="HLH"/>
    <property type="match status" value="1"/>
</dbReference>
<evidence type="ECO:0000256" key="3">
    <source>
        <dbReference type="ARBA" id="ARBA00008289"/>
    </source>
</evidence>
<dbReference type="PANTHER" id="PTHR45776">
    <property type="entry name" value="MIP04163P"/>
    <property type="match status" value="1"/>
</dbReference>
<dbReference type="GO" id="GO:0000978">
    <property type="term" value="F:RNA polymerase II cis-regulatory region sequence-specific DNA binding"/>
    <property type="evidence" value="ECO:0007669"/>
    <property type="project" value="TreeGrafter"/>
</dbReference>
<feature type="compositionally biased region" description="Low complexity" evidence="10">
    <location>
        <begin position="25"/>
        <end position="39"/>
    </location>
</feature>
<feature type="compositionally biased region" description="Polar residues" evidence="10">
    <location>
        <begin position="430"/>
        <end position="460"/>
    </location>
</feature>
<gene>
    <name evidence="13 14" type="primary">tfe3b</name>
</gene>
<dbReference type="PROSITE" id="PS50888">
    <property type="entry name" value="BHLH"/>
    <property type="match status" value="1"/>
</dbReference>
<keyword evidence="12" id="KW-1185">Reference proteome</keyword>
<dbReference type="InterPro" id="IPR011598">
    <property type="entry name" value="bHLH_dom"/>
</dbReference>